<organism evidence="9 10">
    <name type="scientific">Nonomuraea typhae</name>
    <dbReference type="NCBI Taxonomy" id="2603600"/>
    <lineage>
        <taxon>Bacteria</taxon>
        <taxon>Bacillati</taxon>
        <taxon>Actinomycetota</taxon>
        <taxon>Actinomycetes</taxon>
        <taxon>Streptosporangiales</taxon>
        <taxon>Streptosporangiaceae</taxon>
        <taxon>Nonomuraea</taxon>
    </lineage>
</organism>
<dbReference type="PANTHER" id="PTHR30193:SF37">
    <property type="entry name" value="INNER MEMBRANE ABC TRANSPORTER PERMEASE PROTEIN YCJO"/>
    <property type="match status" value="1"/>
</dbReference>
<dbReference type="PROSITE" id="PS50928">
    <property type="entry name" value="ABC_TM1"/>
    <property type="match status" value="1"/>
</dbReference>
<keyword evidence="4 7" id="KW-0812">Transmembrane</keyword>
<accession>A0ABW7Z3Z0</accession>
<keyword evidence="3" id="KW-1003">Cell membrane</keyword>
<evidence type="ECO:0000256" key="4">
    <source>
        <dbReference type="ARBA" id="ARBA00022692"/>
    </source>
</evidence>
<dbReference type="InterPro" id="IPR051393">
    <property type="entry name" value="ABC_transporter_permease"/>
</dbReference>
<reference evidence="9 10" key="1">
    <citation type="submission" date="2024-10" db="EMBL/GenBank/DDBJ databases">
        <title>The Natural Products Discovery Center: Release of the First 8490 Sequenced Strains for Exploring Actinobacteria Biosynthetic Diversity.</title>
        <authorList>
            <person name="Kalkreuter E."/>
            <person name="Kautsar S.A."/>
            <person name="Yang D."/>
            <person name="Bader C.D."/>
            <person name="Teijaro C.N."/>
            <person name="Fluegel L."/>
            <person name="Davis C.M."/>
            <person name="Simpson J.R."/>
            <person name="Lauterbach L."/>
            <person name="Steele A.D."/>
            <person name="Gui C."/>
            <person name="Meng S."/>
            <person name="Li G."/>
            <person name="Viehrig K."/>
            <person name="Ye F."/>
            <person name="Su P."/>
            <person name="Kiefer A.F."/>
            <person name="Nichols A."/>
            <person name="Cepeda A.J."/>
            <person name="Yan W."/>
            <person name="Fan B."/>
            <person name="Jiang Y."/>
            <person name="Adhikari A."/>
            <person name="Zheng C.-J."/>
            <person name="Schuster L."/>
            <person name="Cowan T.M."/>
            <person name="Smanski M.J."/>
            <person name="Chevrette M.G."/>
            <person name="De Carvalho L.P.S."/>
            <person name="Shen B."/>
        </authorList>
    </citation>
    <scope>NUCLEOTIDE SEQUENCE [LARGE SCALE GENOMIC DNA]</scope>
    <source>
        <strain evidence="9 10">NPDC050545</strain>
    </source>
</reference>
<evidence type="ECO:0000256" key="2">
    <source>
        <dbReference type="ARBA" id="ARBA00022448"/>
    </source>
</evidence>
<dbReference type="Pfam" id="PF00528">
    <property type="entry name" value="BPD_transp_1"/>
    <property type="match status" value="1"/>
</dbReference>
<dbReference type="SUPFAM" id="SSF161098">
    <property type="entry name" value="MetI-like"/>
    <property type="match status" value="1"/>
</dbReference>
<keyword evidence="10" id="KW-1185">Reference proteome</keyword>
<dbReference type="RefSeq" id="WP_397088505.1">
    <property type="nucleotide sequence ID" value="NZ_JBITGY010000010.1"/>
</dbReference>
<feature type="transmembrane region" description="Helical" evidence="7">
    <location>
        <begin position="256"/>
        <end position="281"/>
    </location>
</feature>
<dbReference type="InterPro" id="IPR000515">
    <property type="entry name" value="MetI-like"/>
</dbReference>
<feature type="transmembrane region" description="Helical" evidence="7">
    <location>
        <begin position="102"/>
        <end position="122"/>
    </location>
</feature>
<dbReference type="CDD" id="cd06261">
    <property type="entry name" value="TM_PBP2"/>
    <property type="match status" value="1"/>
</dbReference>
<gene>
    <name evidence="9" type="ORF">ACIBG2_36345</name>
</gene>
<feature type="transmembrane region" description="Helical" evidence="7">
    <location>
        <begin position="7"/>
        <end position="29"/>
    </location>
</feature>
<comment type="caution">
    <text evidence="9">The sequence shown here is derived from an EMBL/GenBank/DDBJ whole genome shotgun (WGS) entry which is preliminary data.</text>
</comment>
<dbReference type="PANTHER" id="PTHR30193">
    <property type="entry name" value="ABC TRANSPORTER PERMEASE PROTEIN"/>
    <property type="match status" value="1"/>
</dbReference>
<evidence type="ECO:0000256" key="3">
    <source>
        <dbReference type="ARBA" id="ARBA00022475"/>
    </source>
</evidence>
<comment type="subcellular location">
    <subcellularLocation>
        <location evidence="1 7">Cell membrane</location>
        <topology evidence="1 7">Multi-pass membrane protein</topology>
    </subcellularLocation>
</comment>
<evidence type="ECO:0000259" key="8">
    <source>
        <dbReference type="PROSITE" id="PS50928"/>
    </source>
</evidence>
<dbReference type="Proteomes" id="UP001612741">
    <property type="component" value="Unassembled WGS sequence"/>
</dbReference>
<proteinExistence type="inferred from homology"/>
<name>A0ABW7Z3Z0_9ACTN</name>
<comment type="similarity">
    <text evidence="7">Belongs to the binding-protein-dependent transport system permease family.</text>
</comment>
<dbReference type="InterPro" id="IPR035906">
    <property type="entry name" value="MetI-like_sf"/>
</dbReference>
<evidence type="ECO:0000256" key="5">
    <source>
        <dbReference type="ARBA" id="ARBA00022989"/>
    </source>
</evidence>
<keyword evidence="6 7" id="KW-0472">Membrane</keyword>
<evidence type="ECO:0000256" key="6">
    <source>
        <dbReference type="ARBA" id="ARBA00023136"/>
    </source>
</evidence>
<dbReference type="Gene3D" id="1.10.3720.10">
    <property type="entry name" value="MetI-like"/>
    <property type="match status" value="1"/>
</dbReference>
<feature type="domain" description="ABC transmembrane type-1" evidence="8">
    <location>
        <begin position="65"/>
        <end position="277"/>
    </location>
</feature>
<sequence length="288" mass="31796">MRARRTATAYAFLAPTLLVAGVFMVWPMLRSLADSFYDKSIGPGLFVGLGNYAKLLGDPAFLVALRNTVFYAVVATPAAVALALGLALLLNGRVRGRGFFRSALFLPSVVSLGVVAIAWKFLLDPDIGLVTYWLRGLGVDVGDGVRDADVAMWYLIGVGVWKNTGFYMVMYLAGLQTIPRMYYEAATIDGAGPWQRFRKVTWPLLGHTTMFVFIIAAIAALQVFDQIFVMTRGGPHFATESLVYLVYRKGLQDFEFGYASAIAWVLVLIVFVLSLAQNVFFSRRAVRF</sequence>
<feature type="transmembrane region" description="Helical" evidence="7">
    <location>
        <begin position="204"/>
        <end position="224"/>
    </location>
</feature>
<dbReference type="EMBL" id="JBITGY010000010">
    <property type="protein sequence ID" value="MFI6502897.1"/>
    <property type="molecule type" value="Genomic_DNA"/>
</dbReference>
<feature type="transmembrane region" description="Helical" evidence="7">
    <location>
        <begin position="69"/>
        <end position="90"/>
    </location>
</feature>
<protein>
    <submittedName>
        <fullName evidence="9">Carbohydrate ABC transporter permease</fullName>
    </submittedName>
</protein>
<evidence type="ECO:0000313" key="10">
    <source>
        <dbReference type="Proteomes" id="UP001612741"/>
    </source>
</evidence>
<evidence type="ECO:0000256" key="1">
    <source>
        <dbReference type="ARBA" id="ARBA00004651"/>
    </source>
</evidence>
<keyword evidence="5 7" id="KW-1133">Transmembrane helix</keyword>
<evidence type="ECO:0000256" key="7">
    <source>
        <dbReference type="RuleBase" id="RU363032"/>
    </source>
</evidence>
<keyword evidence="2 7" id="KW-0813">Transport</keyword>
<feature type="transmembrane region" description="Helical" evidence="7">
    <location>
        <begin position="151"/>
        <end position="173"/>
    </location>
</feature>
<evidence type="ECO:0000313" key="9">
    <source>
        <dbReference type="EMBL" id="MFI6502897.1"/>
    </source>
</evidence>